<organism evidence="1 2">
    <name type="scientific">Tanacetum coccineum</name>
    <dbReference type="NCBI Taxonomy" id="301880"/>
    <lineage>
        <taxon>Eukaryota</taxon>
        <taxon>Viridiplantae</taxon>
        <taxon>Streptophyta</taxon>
        <taxon>Embryophyta</taxon>
        <taxon>Tracheophyta</taxon>
        <taxon>Spermatophyta</taxon>
        <taxon>Magnoliopsida</taxon>
        <taxon>eudicotyledons</taxon>
        <taxon>Gunneridae</taxon>
        <taxon>Pentapetalae</taxon>
        <taxon>asterids</taxon>
        <taxon>campanulids</taxon>
        <taxon>Asterales</taxon>
        <taxon>Asteraceae</taxon>
        <taxon>Asteroideae</taxon>
        <taxon>Anthemideae</taxon>
        <taxon>Anthemidinae</taxon>
        <taxon>Tanacetum</taxon>
    </lineage>
</organism>
<keyword evidence="1" id="KW-0548">Nucleotidyltransferase</keyword>
<keyword evidence="2" id="KW-1185">Reference proteome</keyword>
<dbReference type="Gene3D" id="2.40.70.10">
    <property type="entry name" value="Acid Proteases"/>
    <property type="match status" value="1"/>
</dbReference>
<protein>
    <submittedName>
        <fullName evidence="1">Reverse transcriptase domain-containing protein</fullName>
    </submittedName>
</protein>
<proteinExistence type="predicted"/>
<reference evidence="1" key="1">
    <citation type="journal article" date="2022" name="Int. J. Mol. Sci.">
        <title>Draft Genome of Tanacetum Coccineum: Genomic Comparison of Closely Related Tanacetum-Family Plants.</title>
        <authorList>
            <person name="Yamashiro T."/>
            <person name="Shiraishi A."/>
            <person name="Nakayama K."/>
            <person name="Satake H."/>
        </authorList>
    </citation>
    <scope>NUCLEOTIDE SEQUENCE</scope>
</reference>
<comment type="caution">
    <text evidence="1">The sequence shown here is derived from an EMBL/GenBank/DDBJ whole genome shotgun (WGS) entry which is preliminary data.</text>
</comment>
<dbReference type="InterPro" id="IPR021109">
    <property type="entry name" value="Peptidase_aspartic_dom_sf"/>
</dbReference>
<sequence>MNQASNQSSTDDLIRQYIMKQETLNLNHETRFRNQEATFLFMHNQMGQMAKILQERPRGVLPSNTVPNLREQINSITTRSELTTAEPSIPPPIPPTPREEVFSQCPEKLGDPRKFLIHFALQDLEVCNSLADSGASINLMPLSIYEKLGTGPLKPTRMTRELANRSVIYPMGIAKNVIVKVDKFNFLADFIIVDFEADSRVPIILGRTFLCTTKALIDLYEEKLTIRIGNEDTTSHSDLSLPNYKSFFFDIGHQEEKSSGSTTSKSNHSLPDYEAFCFEEKSSCSTTSHSDPSLLEYESFYFDLSIDTLPPADRSDYHHEEFADELAHIISPPEYDHFYFDIKEFSEIDFLVSFPSRNKDKSFNPEIFIIKGVYSKRSHIHPLNDFSPISFVSDLLLTNPSEIETFLSFPSENEDKVFYPWILLINGVLSFTIKSPHLLNDNFKIDKRHISSEASLKIKSLICFHPKDKEIRGR</sequence>
<dbReference type="Proteomes" id="UP001151760">
    <property type="component" value="Unassembled WGS sequence"/>
</dbReference>
<dbReference type="GO" id="GO:0003964">
    <property type="term" value="F:RNA-directed DNA polymerase activity"/>
    <property type="evidence" value="ECO:0007669"/>
    <property type="project" value="UniProtKB-KW"/>
</dbReference>
<evidence type="ECO:0000313" key="1">
    <source>
        <dbReference type="EMBL" id="GJS80475.1"/>
    </source>
</evidence>
<accession>A0ABQ4YRY6</accession>
<name>A0ABQ4YRY6_9ASTR</name>
<gene>
    <name evidence="1" type="ORF">Tco_0730356</name>
</gene>
<evidence type="ECO:0000313" key="2">
    <source>
        <dbReference type="Proteomes" id="UP001151760"/>
    </source>
</evidence>
<dbReference type="PANTHER" id="PTHR33067">
    <property type="entry name" value="RNA-DIRECTED DNA POLYMERASE-RELATED"/>
    <property type="match status" value="1"/>
</dbReference>
<reference evidence="1" key="2">
    <citation type="submission" date="2022-01" db="EMBL/GenBank/DDBJ databases">
        <authorList>
            <person name="Yamashiro T."/>
            <person name="Shiraishi A."/>
            <person name="Satake H."/>
            <person name="Nakayama K."/>
        </authorList>
    </citation>
    <scope>NUCLEOTIDE SEQUENCE</scope>
</reference>
<dbReference type="EMBL" id="BQNB010010674">
    <property type="protein sequence ID" value="GJS80475.1"/>
    <property type="molecule type" value="Genomic_DNA"/>
</dbReference>
<keyword evidence="1" id="KW-0695">RNA-directed DNA polymerase</keyword>
<dbReference type="CDD" id="cd00303">
    <property type="entry name" value="retropepsin_like"/>
    <property type="match status" value="1"/>
</dbReference>
<keyword evidence="1" id="KW-0808">Transferase</keyword>
<dbReference type="PANTHER" id="PTHR33067:SF9">
    <property type="entry name" value="RNA-DIRECTED DNA POLYMERASE"/>
    <property type="match status" value="1"/>
</dbReference>